<dbReference type="InterPro" id="IPR036236">
    <property type="entry name" value="Znf_C2H2_sf"/>
</dbReference>
<dbReference type="SMART" id="SM00355">
    <property type="entry name" value="ZnF_C2H2"/>
    <property type="match status" value="2"/>
</dbReference>
<evidence type="ECO:0000259" key="7">
    <source>
        <dbReference type="PROSITE" id="PS50157"/>
    </source>
</evidence>
<dbReference type="VEuPathDB" id="MicrosporidiaDB:EHP00_151"/>
<feature type="chain" id="PRO_5013297580" description="C2H2-type domain-containing protein" evidence="6">
    <location>
        <begin position="27"/>
        <end position="374"/>
    </location>
</feature>
<protein>
    <recommendedName>
        <fullName evidence="7">C2H2-type domain-containing protein</fullName>
    </recommendedName>
</protein>
<keyword evidence="3 5" id="KW-0863">Zinc-finger</keyword>
<evidence type="ECO:0000313" key="9">
    <source>
        <dbReference type="Proteomes" id="UP000192758"/>
    </source>
</evidence>
<gene>
    <name evidence="8" type="ORF">EHP00_151</name>
</gene>
<dbReference type="PROSITE" id="PS00028">
    <property type="entry name" value="ZINC_FINGER_C2H2_1"/>
    <property type="match status" value="2"/>
</dbReference>
<proteinExistence type="predicted"/>
<evidence type="ECO:0000256" key="2">
    <source>
        <dbReference type="ARBA" id="ARBA00022737"/>
    </source>
</evidence>
<dbReference type="STRING" id="646526.A0A1W0E5X9"/>
<reference evidence="8 9" key="1">
    <citation type="journal article" date="2017" name="Environ. Microbiol.">
        <title>Decay of the glycolytic pathway and adaptation to intranuclear parasitism within Enterocytozoonidae microsporidia.</title>
        <authorList>
            <person name="Wiredu Boakye D."/>
            <person name="Jaroenlak P."/>
            <person name="Prachumwat A."/>
            <person name="Williams T.A."/>
            <person name="Bateman K.S."/>
            <person name="Itsathitphaisarn O."/>
            <person name="Sritunyalucksana K."/>
            <person name="Paszkiewicz K.H."/>
            <person name="Moore K.A."/>
            <person name="Stentiford G.D."/>
            <person name="Williams B.A."/>
        </authorList>
    </citation>
    <scope>NUCLEOTIDE SEQUENCE [LARGE SCALE GENOMIC DNA]</scope>
    <source>
        <strain evidence="8 9">TH1</strain>
    </source>
</reference>
<dbReference type="PANTHER" id="PTHR23235">
    <property type="entry name" value="KRUEPPEL-LIKE TRANSCRIPTION FACTOR"/>
    <property type="match status" value="1"/>
</dbReference>
<feature type="domain" description="C2H2-type" evidence="7">
    <location>
        <begin position="325"/>
        <end position="354"/>
    </location>
</feature>
<feature type="signal peptide" evidence="6">
    <location>
        <begin position="1"/>
        <end position="26"/>
    </location>
</feature>
<dbReference type="AlphaFoldDB" id="A0A1W0E5X9"/>
<dbReference type="Pfam" id="PF00096">
    <property type="entry name" value="zf-C2H2"/>
    <property type="match status" value="2"/>
</dbReference>
<keyword evidence="2" id="KW-0677">Repeat</keyword>
<evidence type="ECO:0000256" key="4">
    <source>
        <dbReference type="ARBA" id="ARBA00022833"/>
    </source>
</evidence>
<sequence>MICCHYKPMCLLIIYWLFQLKNKIFALKNMQTSSKFVGSQLSDIISSLHQDKKYELENGSFIYAFEINSLTYINLEAFLKVVEKVMGVTMPNKCSTIFAWLINQIYVENLTHFSPIKYAVCTNFLEEKLLVNVKNVILENGGAEKNQENSKSEEFELTDVDLYKKILDDDNYLYKQMCKKSKCADLSTKTSNDLYDAILNNSKNSYFTANDLQKMRKSDIFSTETNFNEMFDVCNYYKNQYSENFQMTNNQQNGPKDINDFQIHQKNMIARGLLKPFSKPRGKQMEHVDKTDRPFLCKVPGCNRAFKRFEHLKRHNKMHTGEKPFVCKFPGCSRSFSRSDNLNAHYKTHNISQKQIDELNNKHKATHHINFDSF</sequence>
<name>A0A1W0E5X9_9MICR</name>
<keyword evidence="6" id="KW-0732">Signal</keyword>
<dbReference type="Gene3D" id="3.30.160.60">
    <property type="entry name" value="Classic Zinc Finger"/>
    <property type="match status" value="2"/>
</dbReference>
<accession>A0A1W0E5X9</accession>
<keyword evidence="1" id="KW-0479">Metal-binding</keyword>
<dbReference type="PROSITE" id="PS50157">
    <property type="entry name" value="ZINC_FINGER_C2H2_2"/>
    <property type="match status" value="2"/>
</dbReference>
<dbReference type="EMBL" id="MNPJ01000019">
    <property type="protein sequence ID" value="OQS54653.1"/>
    <property type="molecule type" value="Genomic_DNA"/>
</dbReference>
<dbReference type="InterPro" id="IPR013087">
    <property type="entry name" value="Znf_C2H2_type"/>
</dbReference>
<dbReference type="SUPFAM" id="SSF57667">
    <property type="entry name" value="beta-beta-alpha zinc fingers"/>
    <property type="match status" value="2"/>
</dbReference>
<keyword evidence="9" id="KW-1185">Reference proteome</keyword>
<dbReference type="Proteomes" id="UP000192758">
    <property type="component" value="Unassembled WGS sequence"/>
</dbReference>
<evidence type="ECO:0000256" key="1">
    <source>
        <dbReference type="ARBA" id="ARBA00022723"/>
    </source>
</evidence>
<dbReference type="FunFam" id="3.30.160.60:FF:000125">
    <property type="entry name" value="Putative zinc finger protein 143"/>
    <property type="match status" value="2"/>
</dbReference>
<organism evidence="8 9">
    <name type="scientific">Ecytonucleospora hepatopenaei</name>
    <dbReference type="NCBI Taxonomy" id="646526"/>
    <lineage>
        <taxon>Eukaryota</taxon>
        <taxon>Fungi</taxon>
        <taxon>Fungi incertae sedis</taxon>
        <taxon>Microsporidia</taxon>
        <taxon>Enterocytozoonidae</taxon>
        <taxon>Ecytonucleospora</taxon>
    </lineage>
</organism>
<feature type="domain" description="C2H2-type" evidence="7">
    <location>
        <begin position="295"/>
        <end position="324"/>
    </location>
</feature>
<evidence type="ECO:0000256" key="6">
    <source>
        <dbReference type="SAM" id="SignalP"/>
    </source>
</evidence>
<keyword evidence="4" id="KW-0862">Zinc</keyword>
<evidence type="ECO:0000313" key="8">
    <source>
        <dbReference type="EMBL" id="OQS54653.1"/>
    </source>
</evidence>
<comment type="caution">
    <text evidence="8">The sequence shown here is derived from an EMBL/GenBank/DDBJ whole genome shotgun (WGS) entry which is preliminary data.</text>
</comment>
<evidence type="ECO:0000256" key="5">
    <source>
        <dbReference type="PROSITE-ProRule" id="PRU00042"/>
    </source>
</evidence>
<evidence type="ECO:0000256" key="3">
    <source>
        <dbReference type="ARBA" id="ARBA00022771"/>
    </source>
</evidence>
<dbReference type="OrthoDB" id="654211at2759"/>
<dbReference type="GO" id="GO:0008270">
    <property type="term" value="F:zinc ion binding"/>
    <property type="evidence" value="ECO:0007669"/>
    <property type="project" value="UniProtKB-KW"/>
</dbReference>